<keyword evidence="2" id="KW-1185">Reference proteome</keyword>
<dbReference type="Ensembl" id="ENSKMAT00000008919.1">
    <property type="protein sequence ID" value="ENSKMAP00000008785.1"/>
    <property type="gene ID" value="ENSKMAG00000006599.1"/>
</dbReference>
<dbReference type="OMA" id="ERMGCCS"/>
<evidence type="ECO:0000313" key="2">
    <source>
        <dbReference type="Proteomes" id="UP000264800"/>
    </source>
</evidence>
<accession>A0A3Q2ZZD9</accession>
<dbReference type="STRING" id="37003.ENSKMAP00000008785"/>
<dbReference type="GO" id="GO:0051308">
    <property type="term" value="P:male meiosis chromosome separation"/>
    <property type="evidence" value="ECO:0007669"/>
    <property type="project" value="TreeGrafter"/>
</dbReference>
<dbReference type="GeneTree" id="ENSGT00390000005656"/>
<evidence type="ECO:0000313" key="1">
    <source>
        <dbReference type="Ensembl" id="ENSKMAP00000008785.1"/>
    </source>
</evidence>
<dbReference type="PANTHER" id="PTHR28642:SF1">
    <property type="entry name" value="MEIOSIS 1 ARREST PROTEIN"/>
    <property type="match status" value="1"/>
</dbReference>
<protein>
    <submittedName>
        <fullName evidence="1">Meiosis 1 associated protein</fullName>
    </submittedName>
</protein>
<reference evidence="1" key="1">
    <citation type="submission" date="2025-08" db="UniProtKB">
        <authorList>
            <consortium name="Ensembl"/>
        </authorList>
    </citation>
    <scope>IDENTIFICATION</scope>
</reference>
<dbReference type="PANTHER" id="PTHR28642">
    <property type="entry name" value="MEIOSIS 1 ARREST PROTEIN"/>
    <property type="match status" value="1"/>
</dbReference>
<dbReference type="Proteomes" id="UP000264800">
    <property type="component" value="Unplaced"/>
</dbReference>
<dbReference type="AlphaFoldDB" id="A0A3Q2ZZD9"/>
<dbReference type="InterPro" id="IPR033587">
    <property type="entry name" value="M1AP"/>
</dbReference>
<organism evidence="1 2">
    <name type="scientific">Kryptolebias marmoratus</name>
    <name type="common">Mangrove killifish</name>
    <name type="synonym">Rivulus marmoratus</name>
    <dbReference type="NCBI Taxonomy" id="37003"/>
    <lineage>
        <taxon>Eukaryota</taxon>
        <taxon>Metazoa</taxon>
        <taxon>Chordata</taxon>
        <taxon>Craniata</taxon>
        <taxon>Vertebrata</taxon>
        <taxon>Euteleostomi</taxon>
        <taxon>Actinopterygii</taxon>
        <taxon>Neopterygii</taxon>
        <taxon>Teleostei</taxon>
        <taxon>Neoteleostei</taxon>
        <taxon>Acanthomorphata</taxon>
        <taxon>Ovalentaria</taxon>
        <taxon>Atherinomorphae</taxon>
        <taxon>Cyprinodontiformes</taxon>
        <taxon>Rivulidae</taxon>
        <taxon>Kryptolebias</taxon>
    </lineage>
</organism>
<name>A0A3Q2ZZD9_KRYMA</name>
<sequence>LKTKTELRNSGSLVFWSSFSRQPARVLIVEASPPGWSETCTVVCDALDNFLSLACNLDGPCRIPLLSLYAISRQQECLLPFQVRGNLARLHSCVEELRSIPGDGCIRGAARGGDLLRRAVLDSLQQFKQYMRYASTGSQACNNASVEVTVVTSQPGRGVVHQLETGLKDCDLVSLRRLLVVQILGAGDRSQDCQSSEDAQTEGTDANINKHLHEITAHTEPHEFTGLNLYQPSVKLLYIMRFSESNTIIIICLLPSVALLMSSDHKFKWLNSSPCCANGGCVCCRALRADGVCESVLYGLPLVIRPTTCWQLDWDEMETNGSLFQALCHTLRVHSWVLRSEIKTKCWEFIGCVCALIRSVCVCVVGVFSHFVLQSSPSLSLLLKPVVSRELLLPCSLPASAQDPVPCALQTVQVCRLCKTQTKTRSMAALRPRSNGSKIKQTCKIFNLVYLV</sequence>
<proteinExistence type="predicted"/>
<dbReference type="GO" id="GO:0007283">
    <property type="term" value="P:spermatogenesis"/>
    <property type="evidence" value="ECO:0007669"/>
    <property type="project" value="InterPro"/>
</dbReference>
<dbReference type="GO" id="GO:0007127">
    <property type="term" value="P:meiosis I"/>
    <property type="evidence" value="ECO:0007669"/>
    <property type="project" value="InterPro"/>
</dbReference>
<reference evidence="1" key="2">
    <citation type="submission" date="2025-09" db="UniProtKB">
        <authorList>
            <consortium name="Ensembl"/>
        </authorList>
    </citation>
    <scope>IDENTIFICATION</scope>
</reference>